<feature type="region of interest" description="Disordered" evidence="4">
    <location>
        <begin position="66"/>
        <end position="123"/>
    </location>
</feature>
<reference evidence="7 8" key="1">
    <citation type="journal article" date="2018" name="Proc. Natl. Acad. Sci. U.S.A.">
        <title>Draft genome sequence of Camellia sinensis var. sinensis provides insights into the evolution of the tea genome and tea quality.</title>
        <authorList>
            <person name="Wei C."/>
            <person name="Yang H."/>
            <person name="Wang S."/>
            <person name="Zhao J."/>
            <person name="Liu C."/>
            <person name="Gao L."/>
            <person name="Xia E."/>
            <person name="Lu Y."/>
            <person name="Tai Y."/>
            <person name="She G."/>
            <person name="Sun J."/>
            <person name="Cao H."/>
            <person name="Tong W."/>
            <person name="Gao Q."/>
            <person name="Li Y."/>
            <person name="Deng W."/>
            <person name="Jiang X."/>
            <person name="Wang W."/>
            <person name="Chen Q."/>
            <person name="Zhang S."/>
            <person name="Li H."/>
            <person name="Wu J."/>
            <person name="Wang P."/>
            <person name="Li P."/>
            <person name="Shi C."/>
            <person name="Zheng F."/>
            <person name="Jian J."/>
            <person name="Huang B."/>
            <person name="Shan D."/>
            <person name="Shi M."/>
            <person name="Fang C."/>
            <person name="Yue Y."/>
            <person name="Li F."/>
            <person name="Li D."/>
            <person name="Wei S."/>
            <person name="Han B."/>
            <person name="Jiang C."/>
            <person name="Yin Y."/>
            <person name="Xia T."/>
            <person name="Zhang Z."/>
            <person name="Bennetzen J.L."/>
            <person name="Zhao S."/>
            <person name="Wan X."/>
        </authorList>
    </citation>
    <scope>NUCLEOTIDE SEQUENCE [LARGE SCALE GENOMIC DNA]</scope>
    <source>
        <strain evidence="8">cv. Shuchazao</strain>
        <tissue evidence="7">Leaf</tissue>
    </source>
</reference>
<dbReference type="EMBL" id="SDRB02006989">
    <property type="protein sequence ID" value="THG11874.1"/>
    <property type="molecule type" value="Genomic_DNA"/>
</dbReference>
<feature type="compositionally biased region" description="Basic and acidic residues" evidence="4">
    <location>
        <begin position="73"/>
        <end position="82"/>
    </location>
</feature>
<keyword evidence="2" id="KW-0689">Ribosomal protein</keyword>
<comment type="similarity">
    <text evidence="1">Belongs to the universal ribosomal protein uL5 family.</text>
</comment>
<evidence type="ECO:0000259" key="5">
    <source>
        <dbReference type="Pfam" id="PF00281"/>
    </source>
</evidence>
<dbReference type="InterPro" id="IPR031310">
    <property type="entry name" value="Ribosomal_uL5_N"/>
</dbReference>
<evidence type="ECO:0000313" key="8">
    <source>
        <dbReference type="Proteomes" id="UP000306102"/>
    </source>
</evidence>
<keyword evidence="8" id="KW-1185">Reference proteome</keyword>
<dbReference type="AlphaFoldDB" id="A0A4S4E8C1"/>
<evidence type="ECO:0000256" key="3">
    <source>
        <dbReference type="ARBA" id="ARBA00023274"/>
    </source>
</evidence>
<dbReference type="GO" id="GO:0005840">
    <property type="term" value="C:ribosome"/>
    <property type="evidence" value="ECO:0007669"/>
    <property type="project" value="UniProtKB-KW"/>
</dbReference>
<evidence type="ECO:0000256" key="4">
    <source>
        <dbReference type="SAM" id="MobiDB-lite"/>
    </source>
</evidence>
<dbReference type="InterPro" id="IPR002132">
    <property type="entry name" value="Ribosomal_uL5"/>
</dbReference>
<proteinExistence type="inferred from homology"/>
<feature type="domain" description="Large ribosomal subunit protein uL5 N-terminal" evidence="5">
    <location>
        <begin position="158"/>
        <end position="200"/>
    </location>
</feature>
<gene>
    <name evidence="7" type="ORF">TEA_000429</name>
</gene>
<dbReference type="Proteomes" id="UP000306102">
    <property type="component" value="Unassembled WGS sequence"/>
</dbReference>
<dbReference type="Pfam" id="PF00281">
    <property type="entry name" value="Ribosomal_L5"/>
    <property type="match status" value="1"/>
</dbReference>
<name>A0A4S4E8C1_CAMSN</name>
<dbReference type="GO" id="GO:1990904">
    <property type="term" value="C:ribonucleoprotein complex"/>
    <property type="evidence" value="ECO:0007669"/>
    <property type="project" value="UniProtKB-KW"/>
</dbReference>
<evidence type="ECO:0000256" key="2">
    <source>
        <dbReference type="ARBA" id="ARBA00022980"/>
    </source>
</evidence>
<dbReference type="STRING" id="542762.A0A4S4E8C1"/>
<evidence type="ECO:0008006" key="9">
    <source>
        <dbReference type="Google" id="ProtNLM"/>
    </source>
</evidence>
<dbReference type="PANTHER" id="PTHR11994">
    <property type="entry name" value="60S RIBOSOMAL PROTEIN L11-RELATED"/>
    <property type="match status" value="1"/>
</dbReference>
<accession>A0A4S4E8C1</accession>
<dbReference type="InterPro" id="IPR022803">
    <property type="entry name" value="Ribosomal_uL5_dom_sf"/>
</dbReference>
<protein>
    <recommendedName>
        <fullName evidence="9">Ribosomal protein L5 C-terminal domain-containing protein</fullName>
    </recommendedName>
</protein>
<evidence type="ECO:0000313" key="7">
    <source>
        <dbReference type="EMBL" id="THG11874.1"/>
    </source>
</evidence>
<dbReference type="Gene3D" id="1.20.120.730">
    <property type="entry name" value="Sec23/Sec24 helical domain"/>
    <property type="match status" value="1"/>
</dbReference>
<feature type="domain" description="Large ribosomal subunit protein uL5 C-terminal" evidence="6">
    <location>
        <begin position="220"/>
        <end position="313"/>
    </location>
</feature>
<feature type="compositionally biased region" description="Polar residues" evidence="4">
    <location>
        <begin position="111"/>
        <end position="123"/>
    </location>
</feature>
<dbReference type="FunFam" id="3.30.1440.10:FF:000002">
    <property type="entry name" value="60S ribosomal protein L11"/>
    <property type="match status" value="1"/>
</dbReference>
<comment type="caution">
    <text evidence="7">The sequence shown here is derived from an EMBL/GenBank/DDBJ whole genome shotgun (WGS) entry which is preliminary data.</text>
</comment>
<dbReference type="GO" id="GO:0006888">
    <property type="term" value="P:endoplasmic reticulum to Golgi vesicle-mediated transport"/>
    <property type="evidence" value="ECO:0007669"/>
    <property type="project" value="InterPro"/>
</dbReference>
<evidence type="ECO:0000256" key="1">
    <source>
        <dbReference type="ARBA" id="ARBA00008553"/>
    </source>
</evidence>
<dbReference type="Pfam" id="PF00673">
    <property type="entry name" value="Ribosomal_L5_C"/>
    <property type="match status" value="1"/>
</dbReference>
<keyword evidence="3" id="KW-0687">Ribonucleoprotein</keyword>
<dbReference type="SUPFAM" id="SSF55282">
    <property type="entry name" value="RL5-like"/>
    <property type="match status" value="1"/>
</dbReference>
<dbReference type="GO" id="GO:0030127">
    <property type="term" value="C:COPII vesicle coat"/>
    <property type="evidence" value="ECO:0007669"/>
    <property type="project" value="InterPro"/>
</dbReference>
<sequence>MLGPENIAARRALNFNSVAQTSPSTSMQETIQTIMDQPKRNKQRLEDMVAGNERLCNELALKVAKSQQTACLDRGRSPGKKDDRRRRLQKHGNGSDSDSPSQELAHPKGVQDQNPNPSSLPLSHIRVSSSFCLTPSHYPHLPLQPQPQAMASERKLSNPMREIKVQKLVLNISVGESGDRLPRAAKVLEQLSGQTPVFSKGLLGSGVMRRLLAMSQSEVVRVRGEKAMQLLASGLKVKEYELLRRNFIETGCFGFGIQEHIDLGIKYDPSIGIYGMDFYVVLECPGYRVGRRCRCKSHVGIQHRVTKDDAMKWFQVKYEGVILNESQNIGAERRWVGNNSPEITSGFDQEAAASVVASLAIYKAERDLAHDVIRWLDKMLISFASKFGSGIFSELWSPDKFFGLREFLWKYLSGNFLWVLWMREPLEMFV</sequence>
<evidence type="ECO:0000259" key="6">
    <source>
        <dbReference type="Pfam" id="PF00673"/>
    </source>
</evidence>
<dbReference type="InterPro" id="IPR036175">
    <property type="entry name" value="Sec23/24_helical_dom_sf"/>
</dbReference>
<feature type="compositionally biased region" description="Polar residues" evidence="4">
    <location>
        <begin position="92"/>
        <end position="102"/>
    </location>
</feature>
<dbReference type="Gene3D" id="3.30.1440.10">
    <property type="match status" value="1"/>
</dbReference>
<dbReference type="InterPro" id="IPR031309">
    <property type="entry name" value="Ribosomal_uL5_C"/>
</dbReference>
<dbReference type="GO" id="GO:0006412">
    <property type="term" value="P:translation"/>
    <property type="evidence" value="ECO:0007669"/>
    <property type="project" value="InterPro"/>
</dbReference>
<organism evidence="7 8">
    <name type="scientific">Camellia sinensis var. sinensis</name>
    <name type="common">China tea</name>
    <dbReference type="NCBI Taxonomy" id="542762"/>
    <lineage>
        <taxon>Eukaryota</taxon>
        <taxon>Viridiplantae</taxon>
        <taxon>Streptophyta</taxon>
        <taxon>Embryophyta</taxon>
        <taxon>Tracheophyta</taxon>
        <taxon>Spermatophyta</taxon>
        <taxon>Magnoliopsida</taxon>
        <taxon>eudicotyledons</taxon>
        <taxon>Gunneridae</taxon>
        <taxon>Pentapetalae</taxon>
        <taxon>asterids</taxon>
        <taxon>Ericales</taxon>
        <taxon>Theaceae</taxon>
        <taxon>Camellia</taxon>
    </lineage>
</organism>
<dbReference type="GO" id="GO:0003735">
    <property type="term" value="F:structural constituent of ribosome"/>
    <property type="evidence" value="ECO:0007669"/>
    <property type="project" value="InterPro"/>
</dbReference>
<dbReference type="GO" id="GO:0006886">
    <property type="term" value="P:intracellular protein transport"/>
    <property type="evidence" value="ECO:0007669"/>
    <property type="project" value="InterPro"/>
</dbReference>
<dbReference type="SUPFAM" id="SSF81811">
    <property type="entry name" value="Helical domain of Sec23/24"/>
    <property type="match status" value="1"/>
</dbReference>